<dbReference type="EMBL" id="BAAAGX010000020">
    <property type="protein sequence ID" value="GAA0259376.1"/>
    <property type="molecule type" value="Genomic_DNA"/>
</dbReference>
<organism evidence="3 4">
    <name type="scientific">Cryptosporangium japonicum</name>
    <dbReference type="NCBI Taxonomy" id="80872"/>
    <lineage>
        <taxon>Bacteria</taxon>
        <taxon>Bacillati</taxon>
        <taxon>Actinomycetota</taxon>
        <taxon>Actinomycetes</taxon>
        <taxon>Cryptosporangiales</taxon>
        <taxon>Cryptosporangiaceae</taxon>
        <taxon>Cryptosporangium</taxon>
    </lineage>
</organism>
<dbReference type="InterPro" id="IPR003777">
    <property type="entry name" value="XdhC_CoxI"/>
</dbReference>
<reference evidence="3 4" key="1">
    <citation type="journal article" date="2019" name="Int. J. Syst. Evol. Microbiol.">
        <title>The Global Catalogue of Microorganisms (GCM) 10K type strain sequencing project: providing services to taxonomists for standard genome sequencing and annotation.</title>
        <authorList>
            <consortium name="The Broad Institute Genomics Platform"/>
            <consortium name="The Broad Institute Genome Sequencing Center for Infectious Disease"/>
            <person name="Wu L."/>
            <person name="Ma J."/>
        </authorList>
    </citation>
    <scope>NUCLEOTIDE SEQUENCE [LARGE SCALE GENOMIC DNA]</scope>
    <source>
        <strain evidence="3 4">JCM 10425</strain>
    </source>
</reference>
<dbReference type="InterPro" id="IPR027051">
    <property type="entry name" value="XdhC_Rossmann_dom"/>
</dbReference>
<dbReference type="RefSeq" id="WP_344651436.1">
    <property type="nucleotide sequence ID" value="NZ_BAAAGX010000020.1"/>
</dbReference>
<evidence type="ECO:0000313" key="4">
    <source>
        <dbReference type="Proteomes" id="UP001500967"/>
    </source>
</evidence>
<feature type="domain" description="XdhC- CoxI" evidence="1">
    <location>
        <begin position="12"/>
        <end position="76"/>
    </location>
</feature>
<dbReference type="Pfam" id="PF13478">
    <property type="entry name" value="XdhC_C"/>
    <property type="match status" value="1"/>
</dbReference>
<evidence type="ECO:0000259" key="2">
    <source>
        <dbReference type="Pfam" id="PF13478"/>
    </source>
</evidence>
<comment type="caution">
    <text evidence="3">The sequence shown here is derived from an EMBL/GenBank/DDBJ whole genome shotgun (WGS) entry which is preliminary data.</text>
</comment>
<sequence length="289" mass="28954">MSIADLAAELTRSRQPFVKATVVRAGKPASAHAGDTALVLADGAIAGFVGGTCAESSVRVHALAALGTGDPLLLRISAGAPSTVVEEGAVTVANPCLSGGSLEIFLEPRTPAPRLAVIGETPIGVSLAALGAPLGFEVSTSLDGASAVVVASHGRDEEPVLEAALRAGVPYVGLVASRKRGAAVLASLDVSDTERARVHSPAGLDLGGRTAAEIALSILAEIVALRSQQPAQPVIPVGTTPIAVIDAPATALDPICGMTVAIVPGAIQADGPVYFCAEGCKRRYLAERG</sequence>
<dbReference type="Pfam" id="PF02625">
    <property type="entry name" value="XdhC_CoxI"/>
    <property type="match status" value="1"/>
</dbReference>
<protein>
    <submittedName>
        <fullName evidence="3">XdhC family protein</fullName>
    </submittedName>
</protein>
<evidence type="ECO:0000313" key="3">
    <source>
        <dbReference type="EMBL" id="GAA0259376.1"/>
    </source>
</evidence>
<dbReference type="PANTHER" id="PTHR30388:SF4">
    <property type="entry name" value="MOLYBDENUM COFACTOR INSERTION CHAPERONE PAOD"/>
    <property type="match status" value="1"/>
</dbReference>
<dbReference type="Proteomes" id="UP001500967">
    <property type="component" value="Unassembled WGS sequence"/>
</dbReference>
<dbReference type="PANTHER" id="PTHR30388">
    <property type="entry name" value="ALDEHYDE OXIDOREDUCTASE MOLYBDENUM COFACTOR ASSEMBLY PROTEIN"/>
    <property type="match status" value="1"/>
</dbReference>
<gene>
    <name evidence="3" type="ORF">GCM10009539_50940</name>
</gene>
<feature type="domain" description="XdhC Rossmann" evidence="2">
    <location>
        <begin position="115"/>
        <end position="222"/>
    </location>
</feature>
<dbReference type="Gene3D" id="3.40.50.720">
    <property type="entry name" value="NAD(P)-binding Rossmann-like Domain"/>
    <property type="match status" value="1"/>
</dbReference>
<dbReference type="InterPro" id="IPR052698">
    <property type="entry name" value="MoCofactor_Util/Proc"/>
</dbReference>
<evidence type="ECO:0000259" key="1">
    <source>
        <dbReference type="Pfam" id="PF02625"/>
    </source>
</evidence>
<proteinExistence type="predicted"/>
<keyword evidence="4" id="KW-1185">Reference proteome</keyword>
<name>A0ABN0URN6_9ACTN</name>
<accession>A0ABN0URN6</accession>